<keyword evidence="2 6" id="KW-0547">Nucleotide-binding</keyword>
<feature type="domain" description="Protein kinase" evidence="8">
    <location>
        <begin position="26"/>
        <end position="256"/>
    </location>
</feature>
<dbReference type="OrthoDB" id="541276at2759"/>
<dbReference type="AlphaFoldDB" id="A0A7R9M4Q1"/>
<keyword evidence="10" id="KW-1185">Reference proteome</keyword>
<evidence type="ECO:0000256" key="3">
    <source>
        <dbReference type="ARBA" id="ARBA00022777"/>
    </source>
</evidence>
<dbReference type="InterPro" id="IPR011009">
    <property type="entry name" value="Kinase-like_dom_sf"/>
</dbReference>
<dbReference type="GO" id="GO:0005737">
    <property type="term" value="C:cytoplasm"/>
    <property type="evidence" value="ECO:0007669"/>
    <property type="project" value="TreeGrafter"/>
</dbReference>
<dbReference type="PROSITE" id="PS00107">
    <property type="entry name" value="PROTEIN_KINASE_ATP"/>
    <property type="match status" value="1"/>
</dbReference>
<dbReference type="GO" id="GO:0004674">
    <property type="term" value="F:protein serine/threonine kinase activity"/>
    <property type="evidence" value="ECO:0007669"/>
    <property type="project" value="UniProtKB-KW"/>
</dbReference>
<keyword evidence="4 6" id="KW-0067">ATP-binding</keyword>
<keyword evidence="7" id="KW-0723">Serine/threonine-protein kinase</keyword>
<dbReference type="GO" id="GO:0005524">
    <property type="term" value="F:ATP binding"/>
    <property type="evidence" value="ECO:0007669"/>
    <property type="project" value="UniProtKB-UniRule"/>
</dbReference>
<dbReference type="PROSITE" id="PS00108">
    <property type="entry name" value="PROTEIN_KINASE_ST"/>
    <property type="match status" value="1"/>
</dbReference>
<dbReference type="PROSITE" id="PS50011">
    <property type="entry name" value="PROTEIN_KINASE_DOM"/>
    <property type="match status" value="1"/>
</dbReference>
<reference evidence="9" key="1">
    <citation type="submission" date="2020-11" db="EMBL/GenBank/DDBJ databases">
        <authorList>
            <person name="Tran Van P."/>
        </authorList>
    </citation>
    <scope>NUCLEOTIDE SEQUENCE</scope>
</reference>
<accession>A0A7R9M4Q1</accession>
<dbReference type="PANTHER" id="PTHR11042">
    <property type="entry name" value="EUKARYOTIC TRANSLATION INITIATION FACTOR 2-ALPHA KINASE EIF2-ALPHA KINASE -RELATED"/>
    <property type="match status" value="1"/>
</dbReference>
<dbReference type="SUPFAM" id="SSF56112">
    <property type="entry name" value="Protein kinase-like (PK-like)"/>
    <property type="match status" value="1"/>
</dbReference>
<dbReference type="Pfam" id="PF00069">
    <property type="entry name" value="Pkinase"/>
    <property type="match status" value="1"/>
</dbReference>
<comment type="similarity">
    <text evidence="5">Belongs to the protein kinase superfamily. Ser/Thr protein kinase family. GCN2 subfamily.</text>
</comment>
<keyword evidence="1" id="KW-0808">Transferase</keyword>
<dbReference type="Gene3D" id="3.30.200.20">
    <property type="entry name" value="Phosphorylase Kinase, domain 1"/>
    <property type="match status" value="1"/>
</dbReference>
<feature type="binding site" evidence="6">
    <location>
        <position position="55"/>
    </location>
    <ligand>
        <name>ATP</name>
        <dbReference type="ChEBI" id="CHEBI:30616"/>
    </ligand>
</feature>
<evidence type="ECO:0000256" key="2">
    <source>
        <dbReference type="ARBA" id="ARBA00022741"/>
    </source>
</evidence>
<evidence type="ECO:0000313" key="9">
    <source>
        <dbReference type="EMBL" id="CAD7653519.1"/>
    </source>
</evidence>
<dbReference type="GO" id="GO:0005634">
    <property type="term" value="C:nucleus"/>
    <property type="evidence" value="ECO:0007669"/>
    <property type="project" value="TreeGrafter"/>
</dbReference>
<name>A0A7R9M4Q1_9ACAR</name>
<evidence type="ECO:0000313" key="10">
    <source>
        <dbReference type="Proteomes" id="UP000728032"/>
    </source>
</evidence>
<gene>
    <name evidence="9" type="ORF">ONB1V03_LOCUS10172</name>
</gene>
<evidence type="ECO:0000256" key="5">
    <source>
        <dbReference type="ARBA" id="ARBA00037982"/>
    </source>
</evidence>
<evidence type="ECO:0000256" key="7">
    <source>
        <dbReference type="RuleBase" id="RU000304"/>
    </source>
</evidence>
<sequence length="256" mass="29788">MAKVKKYLTKLNPFNTKSENYFNKTFNKIEILGEGSFGKVYHVENKATHRIYAVKEILFKDLDSKEQSDMVNEIDKLIRVQSEYVVQYVDSWDNNKKNNKRIIYIQMEMYNYSLSNIIKGKAIAFERQIGHPMGLIEYLVSCELFKQVLECVKHLHELNPQIIHRDLKPDNILIAVNGRNGRFVKLCDFGLATVHDKRVNYRLSHKHTADVGDMRYHAPEVGLGQIYGHRSDIYSLGLIGGELFDMNVLLIDLEKY</sequence>
<dbReference type="InterPro" id="IPR008271">
    <property type="entry name" value="Ser/Thr_kinase_AS"/>
</dbReference>
<dbReference type="EMBL" id="OC921577">
    <property type="protein sequence ID" value="CAD7653519.1"/>
    <property type="molecule type" value="Genomic_DNA"/>
</dbReference>
<evidence type="ECO:0000256" key="4">
    <source>
        <dbReference type="ARBA" id="ARBA00022840"/>
    </source>
</evidence>
<organism evidence="9">
    <name type="scientific">Oppiella nova</name>
    <dbReference type="NCBI Taxonomy" id="334625"/>
    <lineage>
        <taxon>Eukaryota</taxon>
        <taxon>Metazoa</taxon>
        <taxon>Ecdysozoa</taxon>
        <taxon>Arthropoda</taxon>
        <taxon>Chelicerata</taxon>
        <taxon>Arachnida</taxon>
        <taxon>Acari</taxon>
        <taxon>Acariformes</taxon>
        <taxon>Sarcoptiformes</taxon>
        <taxon>Oribatida</taxon>
        <taxon>Brachypylina</taxon>
        <taxon>Oppioidea</taxon>
        <taxon>Oppiidae</taxon>
        <taxon>Oppiella</taxon>
    </lineage>
</organism>
<evidence type="ECO:0000259" key="8">
    <source>
        <dbReference type="PROSITE" id="PS50011"/>
    </source>
</evidence>
<dbReference type="InterPro" id="IPR050339">
    <property type="entry name" value="CC_SR_Kinase"/>
</dbReference>
<dbReference type="Gene3D" id="1.10.510.10">
    <property type="entry name" value="Transferase(Phosphotransferase) domain 1"/>
    <property type="match status" value="1"/>
</dbReference>
<keyword evidence="3" id="KW-0418">Kinase</keyword>
<evidence type="ECO:0000256" key="6">
    <source>
        <dbReference type="PROSITE-ProRule" id="PRU10141"/>
    </source>
</evidence>
<dbReference type="Proteomes" id="UP000728032">
    <property type="component" value="Unassembled WGS sequence"/>
</dbReference>
<proteinExistence type="inferred from homology"/>
<dbReference type="InterPro" id="IPR017441">
    <property type="entry name" value="Protein_kinase_ATP_BS"/>
</dbReference>
<dbReference type="SMART" id="SM00220">
    <property type="entry name" value="S_TKc"/>
    <property type="match status" value="1"/>
</dbReference>
<protein>
    <recommendedName>
        <fullName evidence="8">Protein kinase domain-containing protein</fullName>
    </recommendedName>
</protein>
<evidence type="ECO:0000256" key="1">
    <source>
        <dbReference type="ARBA" id="ARBA00022679"/>
    </source>
</evidence>
<dbReference type="InterPro" id="IPR000719">
    <property type="entry name" value="Prot_kinase_dom"/>
</dbReference>
<dbReference type="EMBL" id="CAJPVJ010006752">
    <property type="protein sequence ID" value="CAG2170706.1"/>
    <property type="molecule type" value="Genomic_DNA"/>
</dbReference>